<protein>
    <submittedName>
        <fullName evidence="1">Uncharacterized protein</fullName>
    </submittedName>
</protein>
<name>A0A1Q9CPQ4_SYMMI</name>
<dbReference type="AlphaFoldDB" id="A0A1Q9CPQ4"/>
<comment type="caution">
    <text evidence="1">The sequence shown here is derived from an EMBL/GenBank/DDBJ whole genome shotgun (WGS) entry which is preliminary data.</text>
</comment>
<proteinExistence type="predicted"/>
<keyword evidence="2" id="KW-1185">Reference proteome</keyword>
<evidence type="ECO:0000313" key="2">
    <source>
        <dbReference type="Proteomes" id="UP000186817"/>
    </source>
</evidence>
<dbReference type="OrthoDB" id="412396at2759"/>
<organism evidence="1 2">
    <name type="scientific">Symbiodinium microadriaticum</name>
    <name type="common">Dinoflagellate</name>
    <name type="synonym">Zooxanthella microadriatica</name>
    <dbReference type="NCBI Taxonomy" id="2951"/>
    <lineage>
        <taxon>Eukaryota</taxon>
        <taxon>Sar</taxon>
        <taxon>Alveolata</taxon>
        <taxon>Dinophyceae</taxon>
        <taxon>Suessiales</taxon>
        <taxon>Symbiodiniaceae</taxon>
        <taxon>Symbiodinium</taxon>
    </lineage>
</organism>
<dbReference type="EMBL" id="LSRX01001008">
    <property type="protein sequence ID" value="OLP84904.1"/>
    <property type="molecule type" value="Genomic_DNA"/>
</dbReference>
<gene>
    <name evidence="1" type="ORF">AK812_SmicGene34169</name>
</gene>
<dbReference type="Proteomes" id="UP000186817">
    <property type="component" value="Unassembled WGS sequence"/>
</dbReference>
<accession>A0A1Q9CPQ4</accession>
<sequence length="249" mass="27164">MPGDEPGSVQEVLCQMSGRHREPRIVQHASLFDQFGKLMDFLRSDLNEEVVTSTHAGSRPGESWADVIFSFVLSKILLQIMEQATAENLLTELTLAANGGIYGTAARGQTLPAKDCTWADDSAFPLSDADPQRLLAKTSRMGSLILDYCQRHGMAPNLRPKKTAIILAVRGKGSQRAKKQWFPQGAKSLHLRDLDLKIQVTGQYVHLGGLVDTELQGAPLYKHDDPPAGASLALCHFSDIDLLQSGFVG</sequence>
<evidence type="ECO:0000313" key="1">
    <source>
        <dbReference type="EMBL" id="OLP84904.1"/>
    </source>
</evidence>
<reference evidence="1 2" key="1">
    <citation type="submission" date="2016-02" db="EMBL/GenBank/DDBJ databases">
        <title>Genome analysis of coral dinoflagellate symbionts highlights evolutionary adaptations to a symbiotic lifestyle.</title>
        <authorList>
            <person name="Aranda M."/>
            <person name="Li Y."/>
            <person name="Liew Y.J."/>
            <person name="Baumgarten S."/>
            <person name="Simakov O."/>
            <person name="Wilson M."/>
            <person name="Piel J."/>
            <person name="Ashoor H."/>
            <person name="Bougouffa S."/>
            <person name="Bajic V.B."/>
            <person name="Ryu T."/>
            <person name="Ravasi T."/>
            <person name="Bayer T."/>
            <person name="Micklem G."/>
            <person name="Kim H."/>
            <person name="Bhak J."/>
            <person name="Lajeunesse T.C."/>
            <person name="Voolstra C.R."/>
        </authorList>
    </citation>
    <scope>NUCLEOTIDE SEQUENCE [LARGE SCALE GENOMIC DNA]</scope>
    <source>
        <strain evidence="1 2">CCMP2467</strain>
    </source>
</reference>